<protein>
    <submittedName>
        <fullName evidence="1">Uncharacterized protein</fullName>
    </submittedName>
</protein>
<sequence length="79" mass="9375">MGRGARGNHYGHVHQAPSDAVNKIFLRRYAHKNIERLRAGWGYADKKQKKKNITKKHPPRRWCSKIFKTSHFHHNFLQS</sequence>
<keyword evidence="2" id="KW-1185">Reference proteome</keyword>
<dbReference type="EMBL" id="FMXO01000009">
    <property type="protein sequence ID" value="SDB36605.1"/>
    <property type="molecule type" value="Genomic_DNA"/>
</dbReference>
<gene>
    <name evidence="1" type="ORF">SAMN05660653_01734</name>
</gene>
<name>A0A1G6CV44_9BACT</name>
<evidence type="ECO:0000313" key="2">
    <source>
        <dbReference type="Proteomes" id="UP000198771"/>
    </source>
</evidence>
<organism evidence="1 2">
    <name type="scientific">Desulfonatronum thiosulfatophilum</name>
    <dbReference type="NCBI Taxonomy" id="617002"/>
    <lineage>
        <taxon>Bacteria</taxon>
        <taxon>Pseudomonadati</taxon>
        <taxon>Thermodesulfobacteriota</taxon>
        <taxon>Desulfovibrionia</taxon>
        <taxon>Desulfovibrionales</taxon>
        <taxon>Desulfonatronaceae</taxon>
        <taxon>Desulfonatronum</taxon>
    </lineage>
</organism>
<accession>A0A1G6CV44</accession>
<dbReference type="AlphaFoldDB" id="A0A1G6CV44"/>
<reference evidence="1 2" key="1">
    <citation type="submission" date="2016-10" db="EMBL/GenBank/DDBJ databases">
        <authorList>
            <person name="de Groot N.N."/>
        </authorList>
    </citation>
    <scope>NUCLEOTIDE SEQUENCE [LARGE SCALE GENOMIC DNA]</scope>
    <source>
        <strain evidence="1 2">ASO4-2</strain>
    </source>
</reference>
<evidence type="ECO:0000313" key="1">
    <source>
        <dbReference type="EMBL" id="SDB36605.1"/>
    </source>
</evidence>
<dbReference type="Proteomes" id="UP000198771">
    <property type="component" value="Unassembled WGS sequence"/>
</dbReference>
<proteinExistence type="predicted"/>